<evidence type="ECO:0008006" key="3">
    <source>
        <dbReference type="Google" id="ProtNLM"/>
    </source>
</evidence>
<reference evidence="1 2" key="1">
    <citation type="submission" date="2021-12" db="EMBL/GenBank/DDBJ databases">
        <title>Genome sequencing of bacteria with rrn-lacking chromosome and rrn-plasmid.</title>
        <authorList>
            <person name="Anda M."/>
            <person name="Iwasaki W."/>
        </authorList>
    </citation>
    <scope>NUCLEOTIDE SEQUENCE [LARGE SCALE GENOMIC DNA]</scope>
    <source>
        <strain evidence="1 2">DSM 100852</strain>
        <plasmid evidence="1 2">pFA2</plasmid>
    </source>
</reference>
<gene>
    <name evidence="1" type="ORF">FUAX_43580</name>
</gene>
<dbReference type="AlphaFoldDB" id="A0AAU9CS06"/>
<sequence length="630" mass="73672">MIREIINFTKNLEENTPDIFNRNKAPSLGLHWFVRFGDDGSLVQTAERGKDFDFYDGEKITPLLERAIRYESYGQRVGNSMNKVLDKKKKLVSCSPFIIAFRKKFVFDDGLEGDGFEKIRGLLAYYLENARTVCLDKEDETGKQWSLALERNAEAILNMAGKLKDGQEDEAFFTRMKDDFYVCVYLDNVGEPAYQRAHETYLKKKLFNTDKYNLEVGEETYGLSNYLNGLNSKKPFLEHKTGAMFKGISARISDEDAMYLNKFELLLGQKVLPRPLPVFVDKKEFRTTDDIVSIFQKDTKASFSQILKRLYDLDGERVLQNYYLLFIDRGEVKDFDFVPLFRYRIANCEIKNLFGLRQKEEFLPTRTVRDIFAFEREVVKSIFNNSLVKIKDESYTVAYFGDVDPNYVSGGEPVYQMILKYRRAFYDYIYKSKLSALNSRAFDEIMRNGILSDLRHDEFKDNRHSKTYAIKDKLNIWFSLYNFFEPNKHKRPDMANKTVDLMARLQEIGREDSNARIQTDEEFAFAVGQLAHYLLNKSESGNRTHALLEPFLQKTKESELKMAIARTFEMYKHAITFYPNRKYTFDRIMADVMGYMPDTKNMKDLLPLILAGYFSETVFKRQNEPELAEA</sequence>
<geneLocation type="plasmid" evidence="1 2">
    <name>pFA2</name>
</geneLocation>
<organism evidence="1 2">
    <name type="scientific">Fulvitalea axinellae</name>
    <dbReference type="NCBI Taxonomy" id="1182444"/>
    <lineage>
        <taxon>Bacteria</taxon>
        <taxon>Pseudomonadati</taxon>
        <taxon>Bacteroidota</taxon>
        <taxon>Cytophagia</taxon>
        <taxon>Cytophagales</taxon>
        <taxon>Persicobacteraceae</taxon>
        <taxon>Fulvitalea</taxon>
    </lineage>
</organism>
<proteinExistence type="predicted"/>
<evidence type="ECO:0000313" key="1">
    <source>
        <dbReference type="EMBL" id="BDD11926.1"/>
    </source>
</evidence>
<accession>A0AAU9CS06</accession>
<dbReference type="Proteomes" id="UP001348817">
    <property type="component" value="Plasmid pFA2"/>
</dbReference>
<name>A0AAU9CS06_9BACT</name>
<keyword evidence="1" id="KW-0614">Plasmid</keyword>
<protein>
    <recommendedName>
        <fullName evidence="3">CRISPR-associated protein Csh1</fullName>
    </recommendedName>
</protein>
<evidence type="ECO:0000313" key="2">
    <source>
        <dbReference type="Proteomes" id="UP001348817"/>
    </source>
</evidence>
<dbReference type="RefSeq" id="WP_338395080.1">
    <property type="nucleotide sequence ID" value="NZ_AP025316.1"/>
</dbReference>
<dbReference type="KEGG" id="fax:FUAX_43580"/>
<keyword evidence="2" id="KW-1185">Reference proteome</keyword>
<dbReference type="EMBL" id="AP025316">
    <property type="protein sequence ID" value="BDD11926.1"/>
    <property type="molecule type" value="Genomic_DNA"/>
</dbReference>